<protein>
    <recommendedName>
        <fullName evidence="2">F-box domain-containing protein</fullName>
    </recommendedName>
</protein>
<dbReference type="EMBL" id="JANAWD010000014">
    <property type="protein sequence ID" value="KAJ3491285.1"/>
    <property type="molecule type" value="Genomic_DNA"/>
</dbReference>
<comment type="caution">
    <text evidence="3">The sequence shown here is derived from an EMBL/GenBank/DDBJ whole genome shotgun (WGS) entry which is preliminary data.</text>
</comment>
<dbReference type="InterPro" id="IPR036047">
    <property type="entry name" value="F-box-like_dom_sf"/>
</dbReference>
<dbReference type="AlphaFoldDB" id="A0AAD5YIY4"/>
<sequence length="662" mass="75919">MSDVSQTIKRPKLDASSSEGEASTSSSGIYVCPFTLIPLEILAEVLSYTTSPQDILALARCNKHFCSILANNPGTDYVWKRARQRCLPPIPDPTIHFTEASYAALIFDKGTCEACGKPCLLYYASFAIKARICNSVSCIDTWVHEHAISLDSVPVRYLSIVKWLPHTERNAIGYPDSWTRNSLFYRLADYLRAVDEINKAKIKDSTWKAYVTAKEKLAPKLNLHMQVSVVLLFSHPGIQPGFVYIGRIRPQLEADIITVRQNQERRTEKINLNKRRQDVEKHYALVCAAYPSRLLPTLPEFMKLPTTQLMLTNSTPLGSSVLRTTHHSAIVELMDNDLKKWENEVREKFCEILGYKGWRSASTKKLHPTQRWDGRFRCKRCDEKYPEGGWDDRGLTLVGACSHVCRGLTKMERLNGVWSAELFVPDLKAIQAVRQVMKQLKIDPEDAESTDIIKNYTGCIQCLSCPVPILMTFPMMLAHCRRHEDPQFVALSHEEGILLGKRSMCFDTRKQVMENWKEKRNVKMISCRYCFLGCFFPGFGTEWDPYRGRYQVKGRPRPGEKEPSMQVEMDQADEKGEVSQSGSRVQDMFIDVDELVAYSGERDNYWHRKNKNKNPEIGRPRIVKYTFDGMRSHLKSKHGILWLGDEDVIQGDDYLAYFDIPR</sequence>
<dbReference type="PROSITE" id="PS50181">
    <property type="entry name" value="FBOX"/>
    <property type="match status" value="1"/>
</dbReference>
<dbReference type="Proteomes" id="UP001212997">
    <property type="component" value="Unassembled WGS sequence"/>
</dbReference>
<evidence type="ECO:0000313" key="3">
    <source>
        <dbReference type="EMBL" id="KAJ3491285.1"/>
    </source>
</evidence>
<dbReference type="SUPFAM" id="SSF81383">
    <property type="entry name" value="F-box domain"/>
    <property type="match status" value="1"/>
</dbReference>
<evidence type="ECO:0000256" key="1">
    <source>
        <dbReference type="SAM" id="MobiDB-lite"/>
    </source>
</evidence>
<name>A0AAD5YIY4_9APHY</name>
<proteinExistence type="predicted"/>
<accession>A0AAD5YIY4</accession>
<reference evidence="3" key="1">
    <citation type="submission" date="2022-07" db="EMBL/GenBank/DDBJ databases">
        <title>Genome Sequence of Physisporinus lineatus.</title>
        <authorList>
            <person name="Buettner E."/>
        </authorList>
    </citation>
    <scope>NUCLEOTIDE SEQUENCE</scope>
    <source>
        <strain evidence="3">VT162</strain>
    </source>
</reference>
<feature type="region of interest" description="Disordered" evidence="1">
    <location>
        <begin position="1"/>
        <end position="26"/>
    </location>
</feature>
<feature type="compositionally biased region" description="Low complexity" evidence="1">
    <location>
        <begin position="15"/>
        <end position="26"/>
    </location>
</feature>
<evidence type="ECO:0000259" key="2">
    <source>
        <dbReference type="PROSITE" id="PS50181"/>
    </source>
</evidence>
<keyword evidence="4" id="KW-1185">Reference proteome</keyword>
<feature type="domain" description="F-box" evidence="2">
    <location>
        <begin position="31"/>
        <end position="82"/>
    </location>
</feature>
<evidence type="ECO:0000313" key="4">
    <source>
        <dbReference type="Proteomes" id="UP001212997"/>
    </source>
</evidence>
<dbReference type="InterPro" id="IPR001810">
    <property type="entry name" value="F-box_dom"/>
</dbReference>
<organism evidence="3 4">
    <name type="scientific">Meripilus lineatus</name>
    <dbReference type="NCBI Taxonomy" id="2056292"/>
    <lineage>
        <taxon>Eukaryota</taxon>
        <taxon>Fungi</taxon>
        <taxon>Dikarya</taxon>
        <taxon>Basidiomycota</taxon>
        <taxon>Agaricomycotina</taxon>
        <taxon>Agaricomycetes</taxon>
        <taxon>Polyporales</taxon>
        <taxon>Meripilaceae</taxon>
        <taxon>Meripilus</taxon>
    </lineage>
</organism>
<gene>
    <name evidence="3" type="ORF">NLI96_g791</name>
</gene>
<feature type="region of interest" description="Disordered" evidence="1">
    <location>
        <begin position="554"/>
        <end position="580"/>
    </location>
</feature>